<dbReference type="InterPro" id="IPR029063">
    <property type="entry name" value="SAM-dependent_MTases_sf"/>
</dbReference>
<proteinExistence type="predicted"/>
<dbReference type="Pfam" id="PF08241">
    <property type="entry name" value="Methyltransf_11"/>
    <property type="match status" value="1"/>
</dbReference>
<dbReference type="SUPFAM" id="SSF53335">
    <property type="entry name" value="S-adenosyl-L-methionine-dependent methyltransferases"/>
    <property type="match status" value="1"/>
</dbReference>
<dbReference type="CDD" id="cd02440">
    <property type="entry name" value="AdoMet_MTases"/>
    <property type="match status" value="1"/>
</dbReference>
<sequence length="162" mass="17426">MPYQPAEDSYLTLEALEDVEGGDVCIDVGTGTCILAKSLAGRCRHVVAVDLDPEACKTCKGVDVVCGDAASALRAGDVVVSNLPYLPPEEPVDPAIHDTGVVPKLLRWISYARPHKVVLTFSSLGRADLVMEALRPMCTVVRLARLHLFFESIYTVVAVCNS</sequence>
<dbReference type="eggNOG" id="arCOG00109">
    <property type="taxonomic scope" value="Archaea"/>
</dbReference>
<dbReference type="Gene3D" id="3.40.50.150">
    <property type="entry name" value="Vaccinia Virus protein VP39"/>
    <property type="match status" value="1"/>
</dbReference>
<dbReference type="OrthoDB" id="27149at2157"/>
<dbReference type="KEGG" id="tne:Tneu_1394"/>
<dbReference type="STRING" id="444157.Tneu_1394"/>
<dbReference type="EMBL" id="CP001014">
    <property type="protein sequence ID" value="ACB40319.1"/>
    <property type="molecule type" value="Genomic_DNA"/>
</dbReference>
<dbReference type="InterPro" id="IPR013216">
    <property type="entry name" value="Methyltransf_11"/>
</dbReference>
<name>B1Y990_PYRNV</name>
<dbReference type="HOGENOM" id="CLU_1631717_0_0_2"/>
<gene>
    <name evidence="2" type="ordered locus">Tneu_1394</name>
</gene>
<keyword evidence="3" id="KW-1185">Reference proteome</keyword>
<evidence type="ECO:0000313" key="2">
    <source>
        <dbReference type="EMBL" id="ACB40319.1"/>
    </source>
</evidence>
<protein>
    <recommendedName>
        <fullName evidence="1">Methyltransferase type 11 domain-containing protein</fullName>
    </recommendedName>
</protein>
<dbReference type="AlphaFoldDB" id="B1Y990"/>
<dbReference type="RefSeq" id="WP_012350738.1">
    <property type="nucleotide sequence ID" value="NC_010525.1"/>
</dbReference>
<feature type="domain" description="Methyltransferase type 11" evidence="1">
    <location>
        <begin position="26"/>
        <end position="81"/>
    </location>
</feature>
<dbReference type="GeneID" id="6164948"/>
<evidence type="ECO:0000313" key="3">
    <source>
        <dbReference type="Proteomes" id="UP000001694"/>
    </source>
</evidence>
<dbReference type="Proteomes" id="UP000001694">
    <property type="component" value="Chromosome"/>
</dbReference>
<reference evidence="2" key="1">
    <citation type="submission" date="2008-03" db="EMBL/GenBank/DDBJ databases">
        <title>Complete sequence of Thermoproteus neutrophilus V24Sta.</title>
        <authorList>
            <consortium name="US DOE Joint Genome Institute"/>
            <person name="Copeland A."/>
            <person name="Lucas S."/>
            <person name="Lapidus A."/>
            <person name="Glavina del Rio T."/>
            <person name="Dalin E."/>
            <person name="Tice H."/>
            <person name="Bruce D."/>
            <person name="Goodwin L."/>
            <person name="Pitluck S."/>
            <person name="Sims D."/>
            <person name="Brettin T."/>
            <person name="Detter J.C."/>
            <person name="Han C."/>
            <person name="Kuske C.R."/>
            <person name="Schmutz J."/>
            <person name="Larimer F."/>
            <person name="Land M."/>
            <person name="Hauser L."/>
            <person name="Kyrpides N."/>
            <person name="Mikhailova N."/>
            <person name="Biddle J.F."/>
            <person name="Zhang Z."/>
            <person name="Fitz-Gibbon S.T."/>
            <person name="Lowe T.M."/>
            <person name="Saltikov C."/>
            <person name="House C.H."/>
            <person name="Richardson P."/>
        </authorList>
    </citation>
    <scope>NUCLEOTIDE SEQUENCE [LARGE SCALE GENOMIC DNA]</scope>
    <source>
        <strain evidence="2">V24Sta</strain>
    </source>
</reference>
<evidence type="ECO:0000259" key="1">
    <source>
        <dbReference type="Pfam" id="PF08241"/>
    </source>
</evidence>
<accession>B1Y990</accession>
<dbReference type="GO" id="GO:0008757">
    <property type="term" value="F:S-adenosylmethionine-dependent methyltransferase activity"/>
    <property type="evidence" value="ECO:0007669"/>
    <property type="project" value="InterPro"/>
</dbReference>
<organism evidence="2 3">
    <name type="scientific">Pyrobaculum neutrophilum (strain DSM 2338 / JCM 9278 / NBRC 100436 / V24Sta)</name>
    <name type="common">Thermoproteus neutrophilus</name>
    <dbReference type="NCBI Taxonomy" id="444157"/>
    <lineage>
        <taxon>Archaea</taxon>
        <taxon>Thermoproteota</taxon>
        <taxon>Thermoprotei</taxon>
        <taxon>Thermoproteales</taxon>
        <taxon>Thermoproteaceae</taxon>
        <taxon>Pyrobaculum</taxon>
    </lineage>
</organism>